<evidence type="ECO:0000313" key="8">
    <source>
        <dbReference type="Proteomes" id="UP000033608"/>
    </source>
</evidence>
<feature type="domain" description="Response regulatory" evidence="5">
    <location>
        <begin position="6"/>
        <end position="119"/>
    </location>
</feature>
<dbReference type="InterPro" id="IPR001789">
    <property type="entry name" value="Sig_transdc_resp-reg_receiver"/>
</dbReference>
<dbReference type="Pfam" id="PF00072">
    <property type="entry name" value="Response_reg"/>
    <property type="match status" value="1"/>
</dbReference>
<dbReference type="EMBL" id="FQVC01000001">
    <property type="protein sequence ID" value="SHE34785.1"/>
    <property type="molecule type" value="Genomic_DNA"/>
</dbReference>
<evidence type="ECO:0000313" key="7">
    <source>
        <dbReference type="EMBL" id="SHE34785.1"/>
    </source>
</evidence>
<evidence type="ECO:0000259" key="5">
    <source>
        <dbReference type="PROSITE" id="PS50110"/>
    </source>
</evidence>
<dbReference type="SMART" id="SM00448">
    <property type="entry name" value="REC"/>
    <property type="match status" value="1"/>
</dbReference>
<reference evidence="7 9" key="2">
    <citation type="submission" date="2016-11" db="EMBL/GenBank/DDBJ databases">
        <authorList>
            <person name="Jaros S."/>
            <person name="Januszkiewicz K."/>
            <person name="Wedrychowicz H."/>
        </authorList>
    </citation>
    <scope>NUCLEOTIDE SEQUENCE [LARGE SCALE GENOMIC DNA]</scope>
    <source>
        <strain evidence="7 9">DSM 17137</strain>
    </source>
</reference>
<dbReference type="InterPro" id="IPR011006">
    <property type="entry name" value="CheY-like_superfamily"/>
</dbReference>
<evidence type="ECO:0000256" key="4">
    <source>
        <dbReference type="PROSITE-ProRule" id="PRU00169"/>
    </source>
</evidence>
<sequence length="123" mass="13276">MAADIQVLVVEDEPLVLMEIADFLRDEGFVVFEAATADAAIAVLEGNAAISILFTDIDMPGSMDGLKLSAAVRNRWPPVKIVVTSGHRMVEVTDLPDGGVFFSKPYDHGKIAASFRDLMLSQP</sequence>
<dbReference type="GO" id="GO:0000160">
    <property type="term" value="P:phosphorelay signal transduction system"/>
    <property type="evidence" value="ECO:0007669"/>
    <property type="project" value="InterPro"/>
</dbReference>
<dbReference type="Proteomes" id="UP000184533">
    <property type="component" value="Unassembled WGS sequence"/>
</dbReference>
<proteinExistence type="predicted"/>
<gene>
    <name evidence="7" type="ORF">SAMN02745223_00129</name>
    <name evidence="6" type="ORF">VW29_05960</name>
</gene>
<dbReference type="AlphaFoldDB" id="A0A0F5LU70"/>
<reference evidence="6 8" key="1">
    <citation type="submission" date="2015-03" db="EMBL/GenBank/DDBJ databases">
        <authorList>
            <person name="Hassan Y.I."/>
            <person name="Lepp D."/>
            <person name="Zhou T."/>
        </authorList>
    </citation>
    <scope>NUCLEOTIDE SEQUENCE [LARGE SCALE GENOMIC DNA]</scope>
    <source>
        <strain evidence="6 8">DSM 17137</strain>
    </source>
</reference>
<dbReference type="InterPro" id="IPR050595">
    <property type="entry name" value="Bact_response_regulator"/>
</dbReference>
<keyword evidence="3" id="KW-0804">Transcription</keyword>
<dbReference type="EMBL" id="LAJF01000045">
    <property type="protein sequence ID" value="KKB85831.1"/>
    <property type="molecule type" value="Genomic_DNA"/>
</dbReference>
<dbReference type="OrthoDB" id="9784719at2"/>
<dbReference type="SUPFAM" id="SSF52172">
    <property type="entry name" value="CheY-like"/>
    <property type="match status" value="1"/>
</dbReference>
<keyword evidence="8" id="KW-1185">Reference proteome</keyword>
<evidence type="ECO:0000313" key="6">
    <source>
        <dbReference type="EMBL" id="KKB85831.1"/>
    </source>
</evidence>
<keyword evidence="2" id="KW-0805">Transcription regulation</keyword>
<protein>
    <submittedName>
        <fullName evidence="7">Response regulator receiver domain-containing protein</fullName>
    </submittedName>
</protein>
<feature type="modified residue" description="4-aspartylphosphate" evidence="4">
    <location>
        <position position="56"/>
    </location>
</feature>
<evidence type="ECO:0000256" key="2">
    <source>
        <dbReference type="ARBA" id="ARBA00023015"/>
    </source>
</evidence>
<dbReference type="PATRIC" id="fig|1121477.3.peg.2280"/>
<dbReference type="RefSeq" id="WP_046134383.1">
    <property type="nucleotide sequence ID" value="NZ_FQVC01000001.1"/>
</dbReference>
<dbReference type="PANTHER" id="PTHR44591:SF3">
    <property type="entry name" value="RESPONSE REGULATORY DOMAIN-CONTAINING PROTEIN"/>
    <property type="match status" value="1"/>
</dbReference>
<dbReference type="Gene3D" id="3.40.50.2300">
    <property type="match status" value="1"/>
</dbReference>
<evidence type="ECO:0000256" key="3">
    <source>
        <dbReference type="ARBA" id="ARBA00023163"/>
    </source>
</evidence>
<accession>A0A0F5LU70</accession>
<dbReference type="STRING" id="1121477.SAMN02745223_00129"/>
<dbReference type="PANTHER" id="PTHR44591">
    <property type="entry name" value="STRESS RESPONSE REGULATOR PROTEIN 1"/>
    <property type="match status" value="1"/>
</dbReference>
<name>A0A0F5LU70_9HYPH</name>
<evidence type="ECO:0000256" key="1">
    <source>
        <dbReference type="ARBA" id="ARBA00022553"/>
    </source>
</evidence>
<dbReference type="Proteomes" id="UP000033608">
    <property type="component" value="Unassembled WGS sequence"/>
</dbReference>
<evidence type="ECO:0000313" key="9">
    <source>
        <dbReference type="Proteomes" id="UP000184533"/>
    </source>
</evidence>
<dbReference type="PROSITE" id="PS50110">
    <property type="entry name" value="RESPONSE_REGULATORY"/>
    <property type="match status" value="1"/>
</dbReference>
<organism evidence="6 8">
    <name type="scientific">Devosia limi DSM 17137</name>
    <dbReference type="NCBI Taxonomy" id="1121477"/>
    <lineage>
        <taxon>Bacteria</taxon>
        <taxon>Pseudomonadati</taxon>
        <taxon>Pseudomonadota</taxon>
        <taxon>Alphaproteobacteria</taxon>
        <taxon>Hyphomicrobiales</taxon>
        <taxon>Devosiaceae</taxon>
        <taxon>Devosia</taxon>
    </lineage>
</organism>
<keyword evidence="1 4" id="KW-0597">Phosphoprotein</keyword>